<comment type="subcellular location">
    <subcellularLocation>
        <location evidence="1">Membrane</location>
        <topology evidence="1">Multi-pass membrane protein</topology>
    </subcellularLocation>
</comment>
<evidence type="ECO:0000256" key="3">
    <source>
        <dbReference type="ARBA" id="ARBA00022989"/>
    </source>
</evidence>
<feature type="compositionally biased region" description="Basic and acidic residues" evidence="5">
    <location>
        <begin position="620"/>
        <end position="630"/>
    </location>
</feature>
<evidence type="ECO:0000313" key="9">
    <source>
        <dbReference type="Proteomes" id="UP000751190"/>
    </source>
</evidence>
<sequence length="759" mass="82129">MPAPVAPRLVHRLLSTSSALRRARSEGYDARGSPPQLRGEPGEVYVALRPAVHDLDQAEGVKGFVLFALYFSAYFVLQAVRIDAAWGRSTLQWFEEARRGDVVTDVPPVSALLEPSCGWRGVSRDGEPCFWPFEHLTRVSQVVDFVGAGIPQLLTAMRIACPRCDLALTQSAADMERLNLTDFVCSDFSSESGTDAYPTRACAVENARWAAAPSTSSAPCCDDARLVRFSLELMGAAAMGDRPEAPRDAERARAGARAFVESAIDGGYVVQLIVSRAQRMVGIEHHARWVSKEWSPDRVVTRLAYWSYRYDDWRTQAQLARLTTALALLCVTHELIRLWAHNPSKRALLRRLGSSYWLLLTVPSFALPALAELTQRPISVSSYTLWVSANELLMFVRCFHEGHVLPPFKVIVLTLANAAGQLLSFSIAMLCAIAVLAAVFVQLFGAWHPAYASFGMAFTRVFTSFTVGAEVDEDAMRVSPAGAALAHYVTNLFLFLIVSQFFIAIVVGSFDATREVERELRRYREIPSGYAPFGSPGPTPRRLADALGYLCAYRAHGGWAPLVVRGLERAIRRAERLSFDAGIDCPGMHPVMLTLPELVAAVGADSARSIAARYAVVRVKPDDGDNDPPRRARGPSFEPRPQRGTSTDSAGGDVDARPPPAASILSCVGEFLSGAQPLGDGAPRAKCQPTPPAALPYGLARAVRARPAPTQPAACDGASGAGPGVAAARPWCAAGAWAAPEPSSPRHHAHALGRWTGRV</sequence>
<feature type="region of interest" description="Disordered" evidence="5">
    <location>
        <begin position="738"/>
        <end position="759"/>
    </location>
</feature>
<proteinExistence type="predicted"/>
<reference evidence="8" key="1">
    <citation type="submission" date="2021-05" db="EMBL/GenBank/DDBJ databases">
        <title>The genome of the haptophyte Pavlova lutheri (Diacronema luteri, Pavlovales) - a model for lipid biosynthesis in eukaryotic algae.</title>
        <authorList>
            <person name="Hulatt C.J."/>
            <person name="Posewitz M.C."/>
        </authorList>
    </citation>
    <scope>NUCLEOTIDE SEQUENCE</scope>
    <source>
        <strain evidence="8">NIVA-4/92</strain>
    </source>
</reference>
<dbReference type="Gene3D" id="1.10.287.70">
    <property type="match status" value="1"/>
</dbReference>
<dbReference type="InterPro" id="IPR005821">
    <property type="entry name" value="Ion_trans_dom"/>
</dbReference>
<evidence type="ECO:0000256" key="6">
    <source>
        <dbReference type="SAM" id="Phobius"/>
    </source>
</evidence>
<evidence type="ECO:0000256" key="5">
    <source>
        <dbReference type="SAM" id="MobiDB-lite"/>
    </source>
</evidence>
<dbReference type="GO" id="GO:0005216">
    <property type="term" value="F:monoatomic ion channel activity"/>
    <property type="evidence" value="ECO:0007669"/>
    <property type="project" value="InterPro"/>
</dbReference>
<dbReference type="OrthoDB" id="10439336at2759"/>
<feature type="transmembrane region" description="Helical" evidence="6">
    <location>
        <begin position="411"/>
        <end position="444"/>
    </location>
</feature>
<evidence type="ECO:0000259" key="7">
    <source>
        <dbReference type="Pfam" id="PF00520"/>
    </source>
</evidence>
<dbReference type="EMBL" id="JAGTXO010000067">
    <property type="protein sequence ID" value="KAG8457576.1"/>
    <property type="molecule type" value="Genomic_DNA"/>
</dbReference>
<gene>
    <name evidence="8" type="ORF">KFE25_003730</name>
</gene>
<evidence type="ECO:0000256" key="2">
    <source>
        <dbReference type="ARBA" id="ARBA00022692"/>
    </source>
</evidence>
<protein>
    <recommendedName>
        <fullName evidence="7">Ion transport domain-containing protein</fullName>
    </recommendedName>
</protein>
<accession>A0A8J5X3Q7</accession>
<keyword evidence="2 6" id="KW-0812">Transmembrane</keyword>
<feature type="region of interest" description="Disordered" evidence="5">
    <location>
        <begin position="620"/>
        <end position="659"/>
    </location>
</feature>
<dbReference type="GO" id="GO:0016020">
    <property type="term" value="C:membrane"/>
    <property type="evidence" value="ECO:0007669"/>
    <property type="project" value="UniProtKB-SubCell"/>
</dbReference>
<comment type="caution">
    <text evidence="8">The sequence shown here is derived from an EMBL/GenBank/DDBJ whole genome shotgun (WGS) entry which is preliminary data.</text>
</comment>
<dbReference type="AlphaFoldDB" id="A0A8J5X3Q7"/>
<keyword evidence="4 6" id="KW-0472">Membrane</keyword>
<keyword evidence="3 6" id="KW-1133">Transmembrane helix</keyword>
<keyword evidence="9" id="KW-1185">Reference proteome</keyword>
<evidence type="ECO:0000256" key="1">
    <source>
        <dbReference type="ARBA" id="ARBA00004141"/>
    </source>
</evidence>
<feature type="transmembrane region" description="Helical" evidence="6">
    <location>
        <begin position="492"/>
        <end position="512"/>
    </location>
</feature>
<evidence type="ECO:0000256" key="4">
    <source>
        <dbReference type="ARBA" id="ARBA00023136"/>
    </source>
</evidence>
<feature type="domain" description="Ion transport" evidence="7">
    <location>
        <begin position="315"/>
        <end position="515"/>
    </location>
</feature>
<dbReference type="Proteomes" id="UP000751190">
    <property type="component" value="Unassembled WGS sequence"/>
</dbReference>
<evidence type="ECO:0000313" key="8">
    <source>
        <dbReference type="EMBL" id="KAG8457576.1"/>
    </source>
</evidence>
<organism evidence="8 9">
    <name type="scientific">Diacronema lutheri</name>
    <name type="common">Unicellular marine alga</name>
    <name type="synonym">Monochrysis lutheri</name>
    <dbReference type="NCBI Taxonomy" id="2081491"/>
    <lineage>
        <taxon>Eukaryota</taxon>
        <taxon>Haptista</taxon>
        <taxon>Haptophyta</taxon>
        <taxon>Pavlovophyceae</taxon>
        <taxon>Pavlovales</taxon>
        <taxon>Pavlovaceae</taxon>
        <taxon>Diacronema</taxon>
    </lineage>
</organism>
<name>A0A8J5X3Q7_DIALT</name>
<dbReference type="Pfam" id="PF00520">
    <property type="entry name" value="Ion_trans"/>
    <property type="match status" value="1"/>
</dbReference>